<gene>
    <name evidence="4" type="ORF">BCV69DRAFT_81486</name>
</gene>
<feature type="region of interest" description="Disordered" evidence="3">
    <location>
        <begin position="671"/>
        <end position="751"/>
    </location>
</feature>
<keyword evidence="1" id="KW-0808">Transferase</keyword>
<feature type="compositionally biased region" description="Low complexity" evidence="3">
    <location>
        <begin position="998"/>
        <end position="1011"/>
    </location>
</feature>
<dbReference type="EMBL" id="KZ819337">
    <property type="protein sequence ID" value="PWN18312.1"/>
    <property type="molecule type" value="Genomic_DNA"/>
</dbReference>
<evidence type="ECO:0000256" key="2">
    <source>
        <dbReference type="ARBA" id="ARBA00022777"/>
    </source>
</evidence>
<dbReference type="Gene3D" id="3.30.420.40">
    <property type="match status" value="1"/>
</dbReference>
<feature type="region of interest" description="Disordered" evidence="3">
    <location>
        <begin position="890"/>
        <end position="945"/>
    </location>
</feature>
<feature type="compositionally biased region" description="Low complexity" evidence="3">
    <location>
        <begin position="917"/>
        <end position="945"/>
    </location>
</feature>
<evidence type="ECO:0000313" key="5">
    <source>
        <dbReference type="Proteomes" id="UP000245942"/>
    </source>
</evidence>
<accession>A0A316TYL6</accession>
<feature type="region of interest" description="Disordered" evidence="3">
    <location>
        <begin position="610"/>
        <end position="629"/>
    </location>
</feature>
<reference evidence="4 5" key="1">
    <citation type="journal article" date="2018" name="Mol. Biol. Evol.">
        <title>Broad Genomic Sampling Reveals a Smut Pathogenic Ancestry of the Fungal Clade Ustilaginomycotina.</title>
        <authorList>
            <person name="Kijpornyongpan T."/>
            <person name="Mondo S.J."/>
            <person name="Barry K."/>
            <person name="Sandor L."/>
            <person name="Lee J."/>
            <person name="Lipzen A."/>
            <person name="Pangilinan J."/>
            <person name="LaButti K."/>
            <person name="Hainaut M."/>
            <person name="Henrissat B."/>
            <person name="Grigoriev I.V."/>
            <person name="Spatafora J.W."/>
            <person name="Aime M.C."/>
        </authorList>
    </citation>
    <scope>NUCLEOTIDE SEQUENCE [LARGE SCALE GENOMIC DNA]</scope>
    <source>
        <strain evidence="4 5">MCA 4718</strain>
    </source>
</reference>
<dbReference type="PANTHER" id="PTHR10196">
    <property type="entry name" value="SUGAR KINASE"/>
    <property type="match status" value="1"/>
</dbReference>
<feature type="compositionally biased region" description="Polar residues" evidence="3">
    <location>
        <begin position="705"/>
        <end position="715"/>
    </location>
</feature>
<protein>
    <submittedName>
        <fullName evidence="4">Uncharacterized protein</fullName>
    </submittedName>
</protein>
<dbReference type="AlphaFoldDB" id="A0A316TYL6"/>
<dbReference type="STRING" id="1684307.A0A316TYL6"/>
<feature type="region of interest" description="Disordered" evidence="3">
    <location>
        <begin position="1170"/>
        <end position="1194"/>
    </location>
</feature>
<organism evidence="4 5">
    <name type="scientific">Pseudomicrostroma glucosiphilum</name>
    <dbReference type="NCBI Taxonomy" id="1684307"/>
    <lineage>
        <taxon>Eukaryota</taxon>
        <taxon>Fungi</taxon>
        <taxon>Dikarya</taxon>
        <taxon>Basidiomycota</taxon>
        <taxon>Ustilaginomycotina</taxon>
        <taxon>Exobasidiomycetes</taxon>
        <taxon>Microstromatales</taxon>
        <taxon>Microstromatales incertae sedis</taxon>
        <taxon>Pseudomicrostroma</taxon>
    </lineage>
</organism>
<feature type="compositionally biased region" description="Low complexity" evidence="3">
    <location>
        <begin position="890"/>
        <end position="906"/>
    </location>
</feature>
<name>A0A316TYL6_9BASI</name>
<feature type="region of interest" description="Disordered" evidence="3">
    <location>
        <begin position="795"/>
        <end position="815"/>
    </location>
</feature>
<keyword evidence="5" id="KW-1185">Reference proteome</keyword>
<dbReference type="PANTHER" id="PTHR10196:SF57">
    <property type="entry name" value="XYLULOSE KINASE"/>
    <property type="match status" value="1"/>
</dbReference>
<feature type="compositionally biased region" description="Polar residues" evidence="3">
    <location>
        <begin position="960"/>
        <end position="997"/>
    </location>
</feature>
<dbReference type="GO" id="GO:0005997">
    <property type="term" value="P:xylulose metabolic process"/>
    <property type="evidence" value="ECO:0007669"/>
    <property type="project" value="TreeGrafter"/>
</dbReference>
<feature type="compositionally biased region" description="Basic and acidic residues" evidence="3">
    <location>
        <begin position="1065"/>
        <end position="1083"/>
    </location>
</feature>
<dbReference type="GO" id="GO:0004856">
    <property type="term" value="F:D-xylulokinase activity"/>
    <property type="evidence" value="ECO:0007669"/>
    <property type="project" value="TreeGrafter"/>
</dbReference>
<feature type="region of interest" description="Disordered" evidence="3">
    <location>
        <begin position="957"/>
        <end position="1021"/>
    </location>
</feature>
<evidence type="ECO:0000256" key="1">
    <source>
        <dbReference type="ARBA" id="ARBA00022679"/>
    </source>
</evidence>
<dbReference type="OrthoDB" id="1728974at2759"/>
<feature type="compositionally biased region" description="Low complexity" evidence="3">
    <location>
        <begin position="734"/>
        <end position="751"/>
    </location>
</feature>
<dbReference type="RefSeq" id="XP_025345472.1">
    <property type="nucleotide sequence ID" value="XM_025495558.1"/>
</dbReference>
<sequence length="1245" mass="133580">MAAPHLHLILSLEICPDRINVTLVDSQDRLAVINSTTIPLRCVNMQEPRRDATYDAAYDPSQPRKAISGSHAAPFAVRDYLEALDQGLEWLSKPSSTALPGGHVEGSLPLASSIVAISIASAPDLRVLTSTSGGSVLHNLSPDKPLHIQLDHSDFLAHPLLLHNFVTPQLGDLVHLENRLAERVGLHLIDCGSERIRRDPNMPVERLVSRESFRNTLARRLGGPLTIDSLPVQLAAALSSARSGATQTGRSQLDAAVALAHTERIADLGTLFACVLTGKIIGPSAIEASMTGFLNVNSQQWDEELIAVVADSSNTRQDVFSADGLKAALGTARQGTASIGRASPWLTKRFHFDPSCVVMSPIPSHMASYLSHLPQHGDVGLELGNDDYLIVPTTTPVFIPGARIVPHPLASQSSSNAHHVSSSFQPSTRTHLVVTKATGAGRARKTIRDVYTNANWDAYQKLMSAVCAGGSIGMDNKFYSVCKNFETRQDLNRYEMGIRVEEFSDLRANARCLIEGQALSVRSSIGRIWTGDRESSSFFDDFGYFALEPVPSNVDFACGYHGVGGALRFDPYDVTLCPVRVLAWGKAAHNRGMAECYANILGGTWTTHREQEAQEDRRHGRAAHTSSRVSHSRAALGAAYLAFAALEAQSAEQKSDTFAGFHNVLLDKLSGRDTLVTPPPSDAMTDALSRKASHPVDTSGKMANATPSSVSTNPSKLPVGGRARSSSSPITAFGGSSTSSRASTLSSGSSSPFAMDTVSLILSPSSSSYFSSPLNTGLRSANAWAAAATSHDTTGKHQMVAGSRPRTSSNLPAPLHPTLLTVLDEGEEDMTTPRNVQDLSTQQTPTDVRKTLVVDELDRPISVLGRMTSAPNFSSSLAMTNAFQPVGTAAAGRSRASSSSASSWGDAPRRDGGDGTGTALTGPKVQWSSSVAPSRSNSFSSAFSPDAKPFVSEATVSEMAGSNSGTSMTGRPRSTTLHTIGTTSRWPWTQINPAANATSMLRSSSSSLSTSDVRQRSGSGSSYVVAHDYEAGQLRGMGGAPIQEGIEEDLALRMMMGNNKAEGNAQERSKGSRETPTESKQEKAMRAWLQGQSLSPPILSDTAHTTSQSSAQHIQDGAAYTQPMQLHGQIQTNKHSTELGRAALGVASSGPLDDLSLAYFDPLCKNDTDLPVSSHSQTQTQTQHHEQETQRRRRHHLWATHQRELDAQRRESERLLDLQRGPVADLDVWAVYGAFLEEYIRLRGE</sequence>
<dbReference type="GeneID" id="37017292"/>
<keyword evidence="2" id="KW-0418">Kinase</keyword>
<proteinExistence type="predicted"/>
<evidence type="ECO:0000256" key="3">
    <source>
        <dbReference type="SAM" id="MobiDB-lite"/>
    </source>
</evidence>
<dbReference type="Proteomes" id="UP000245942">
    <property type="component" value="Unassembled WGS sequence"/>
</dbReference>
<feature type="region of interest" description="Disordered" evidence="3">
    <location>
        <begin position="1061"/>
        <end position="1083"/>
    </location>
</feature>
<evidence type="ECO:0000313" key="4">
    <source>
        <dbReference type="EMBL" id="PWN18312.1"/>
    </source>
</evidence>
<dbReference type="GO" id="GO:0005829">
    <property type="term" value="C:cytosol"/>
    <property type="evidence" value="ECO:0007669"/>
    <property type="project" value="TreeGrafter"/>
</dbReference>